<sequence length="117" mass="13175">MAVYNYKKEESYQLKSANSKIYVSVISGNGQGGSYFILKDLEFVGANEKVLVGTAKQLEEKSIQALVTIQDKLIQTNWTAVMVIISEGEANTFYNYAEELPADKDMACYYINIKIIR</sequence>
<proteinExistence type="predicted"/>
<reference evidence="2" key="1">
    <citation type="journal article" date="2019" name="Int. J. Syst. Evol. Microbiol.">
        <title>The Global Catalogue of Microorganisms (GCM) 10K type strain sequencing project: providing services to taxonomists for standard genome sequencing and annotation.</title>
        <authorList>
            <consortium name="The Broad Institute Genomics Platform"/>
            <consortium name="The Broad Institute Genome Sequencing Center for Infectious Disease"/>
            <person name="Wu L."/>
            <person name="Ma J."/>
        </authorList>
    </citation>
    <scope>NUCLEOTIDE SEQUENCE [LARGE SCALE GENOMIC DNA]</scope>
    <source>
        <strain evidence="2">NBRC 103627</strain>
    </source>
</reference>
<organism evidence="1 2">
    <name type="scientific">Flavobacterium chungangensis</name>
    <dbReference type="NCBI Taxonomy" id="2708132"/>
    <lineage>
        <taxon>Bacteria</taxon>
        <taxon>Pseudomonadati</taxon>
        <taxon>Bacteroidota</taxon>
        <taxon>Flavobacteriia</taxon>
        <taxon>Flavobacteriales</taxon>
        <taxon>Flavobacteriaceae</taxon>
        <taxon>Flavobacterium</taxon>
    </lineage>
</organism>
<dbReference type="Proteomes" id="UP001596003">
    <property type="component" value="Unassembled WGS sequence"/>
</dbReference>
<evidence type="ECO:0000313" key="2">
    <source>
        <dbReference type="Proteomes" id="UP001596003"/>
    </source>
</evidence>
<name>A0ABV8ZFL0_9FLAO</name>
<protein>
    <submittedName>
        <fullName evidence="1">Uncharacterized protein</fullName>
    </submittedName>
</protein>
<accession>A0ABV8ZFL0</accession>
<comment type="caution">
    <text evidence="1">The sequence shown here is derived from an EMBL/GenBank/DDBJ whole genome shotgun (WGS) entry which is preliminary data.</text>
</comment>
<keyword evidence="2" id="KW-1185">Reference proteome</keyword>
<dbReference type="EMBL" id="JBHSFY010000005">
    <property type="protein sequence ID" value="MFC4477342.1"/>
    <property type="molecule type" value="Genomic_DNA"/>
</dbReference>
<evidence type="ECO:0000313" key="1">
    <source>
        <dbReference type="EMBL" id="MFC4477342.1"/>
    </source>
</evidence>
<dbReference type="RefSeq" id="WP_379797284.1">
    <property type="nucleotide sequence ID" value="NZ_JBHSFY010000005.1"/>
</dbReference>
<gene>
    <name evidence="1" type="ORF">ACFO3N_09740</name>
</gene>